<dbReference type="InterPro" id="IPR020904">
    <property type="entry name" value="Sc_DH/Rdtase_CS"/>
</dbReference>
<proteinExistence type="predicted"/>
<dbReference type="EMBL" id="JAENSR010000004">
    <property type="protein sequence ID" value="MBK3460500.1"/>
    <property type="molecule type" value="Genomic_DNA"/>
</dbReference>
<dbReference type="RefSeq" id="WP_153871246.1">
    <property type="nucleotide sequence ID" value="NZ_JAEKDB010000003.1"/>
</dbReference>
<evidence type="ECO:0000256" key="1">
    <source>
        <dbReference type="SAM" id="MobiDB-lite"/>
    </source>
</evidence>
<evidence type="ECO:0000313" key="4">
    <source>
        <dbReference type="EMBL" id="MRJ37579.1"/>
    </source>
</evidence>
<reference evidence="3 6" key="2">
    <citation type="submission" date="2021-01" db="EMBL/GenBank/DDBJ databases">
        <title>Antibiotic resistance and phylogeny of Pseudomonas spp. isolated over three decades from chicken meat in the Norwegian food chain.</title>
        <authorList>
            <person name="Moen B."/>
        </authorList>
    </citation>
    <scope>NUCLEOTIDE SEQUENCE [LARGE SCALE GENOMIC DNA]</scope>
    <source>
        <strain evidence="3 6">MF6766</strain>
    </source>
</reference>
<reference evidence="4 5" key="1">
    <citation type="submission" date="2019-08" db="EMBL/GenBank/DDBJ databases">
        <title>Pseudomonas haemolytica sp. nov. isolated from raw milk and skim milk concentrate.</title>
        <authorList>
            <person name="Hofmann K."/>
            <person name="Huptas C."/>
            <person name="Doll E."/>
            <person name="Scherer S."/>
            <person name="Wenning M."/>
        </authorList>
    </citation>
    <scope>NUCLEOTIDE SEQUENCE [LARGE SCALE GENOMIC DNA]</scope>
    <source>
        <strain evidence="4 5">DSM 108987</strain>
    </source>
</reference>
<dbReference type="Pfam" id="PF20178">
    <property type="entry name" value="ToxA_N"/>
    <property type="match status" value="1"/>
</dbReference>
<evidence type="ECO:0000313" key="3">
    <source>
        <dbReference type="EMBL" id="MBK3460500.1"/>
    </source>
</evidence>
<dbReference type="EMBL" id="VOIW01000003">
    <property type="protein sequence ID" value="MRJ37579.1"/>
    <property type="molecule type" value="Genomic_DNA"/>
</dbReference>
<evidence type="ECO:0000313" key="6">
    <source>
        <dbReference type="Proteomes" id="UP000620382"/>
    </source>
</evidence>
<dbReference type="Proteomes" id="UP000408764">
    <property type="component" value="Unassembled WGS sequence"/>
</dbReference>
<comment type="caution">
    <text evidence="4">The sequence shown here is derived from an EMBL/GenBank/DDBJ whole genome shotgun (WGS) entry which is preliminary data.</text>
</comment>
<dbReference type="InterPro" id="IPR046673">
    <property type="entry name" value="ToxA_N"/>
</dbReference>
<evidence type="ECO:0000313" key="5">
    <source>
        <dbReference type="Proteomes" id="UP000408764"/>
    </source>
</evidence>
<dbReference type="Proteomes" id="UP000620382">
    <property type="component" value="Unassembled WGS sequence"/>
</dbReference>
<name>A0A5P1DD67_9PSED</name>
<feature type="domain" description="Dermonecrotic toxin N-terminal" evidence="2">
    <location>
        <begin position="385"/>
        <end position="623"/>
    </location>
</feature>
<feature type="compositionally biased region" description="Pro residues" evidence="1">
    <location>
        <begin position="1256"/>
        <end position="1265"/>
    </location>
</feature>
<accession>A0A5P1DD67</accession>
<dbReference type="PROSITE" id="PS00061">
    <property type="entry name" value="ADH_SHORT"/>
    <property type="match status" value="1"/>
</dbReference>
<keyword evidence="6" id="KW-1185">Reference proteome</keyword>
<gene>
    <name evidence="4" type="ORF">FRT59_11475</name>
    <name evidence="3" type="ORF">JJD71_15640</name>
</gene>
<sequence length="1544" mass="172457">MPNSTPVTDTPQNDRPPNVYELLTQMTAGPTSREVASATLRSALREQYPTVDINPDLAMVCTPRWQIVDDKIVSLDGFFEPLTSVLARQAISPDPVIYIDGEHYLSLQPSASNDVHLPVKIDAVGRLINELSPLLFTAFQEQQLDYWNQSNGSSGPRWQVFANSLGKVWNVSTVEGWDADDCAMARMLFHSPQQENRSLKNPYKSRAYLIDVDILRNGQTHHAGVLDKAVLIGEHGKTTRILTHSLVSGYEKFDSLQALGENLATQVTGAQQDIALQWRLSEPTGNFFDSLACALIAMQIDTLGQLGAAQDREPHSQPSAPISLTRAVPSIEELSAHSMSSIRQIQQRIPDWLANASDTDAAAYGRYLINLAQVHTHNQGRSFLDGIAPIRDYARTQLQNRLRGRIRGTRIKPDKVEVVIRSPVIWGTFTVPGQVDITRRNLVDLALENLTGLPTGDTSVEYNGAPAPDWLPYSYLEEVITELDIGEHYPALIKRTLLADSTQSAARQLLYTDHLQVQLPLLALQWKIQARNDINELGYRYVAAVLKTDAHQRQVDGQEIVIRQLAFIPTLRPGNSKDAVTNMFLIEPKTADTGPCLLYRPSLEPVLRQFPSRQNLLYAIKHERQLRESVLAWLPEEVRFNYAQYVFPDTWPSPWTLARALVEPATVVYMSGPLTLSDEVLGNDMLGTLFKANANAMVELATRQSVSNVQKRWATYRQAGWQIFNAVLPFLGPTVGVAAWMWQIMSDLEEVEKALNAPDEPTPWTSLVDLWLNLSMALVLHAATRHSTTQQTSEPLSLKAPEEPVLIDVPEKPALPVPKITSVQMPDLPSADLFTLHPGALHSSGALSRTSSSLGMRLDSFKVERPAALGEQNKQPGTHHYLYPADSKWYAPVGERWFEVQVDANDNVVIIDSLSPTRSGPLLINNMAGKWFVDTRLRLRGGGFRNRRKAAQGQKPSRIEELRKSLAEFNSTELGRQSDLSAALATIDSQPGPSTESRRQSFISDVNARLLEYDVPIRQLRSLGIIDTVPDYQSYMISYLGNQLALTRAAIDEQLPTYRSALTASLDVLETSEPVEPALQTQVAQSLATQSLEMIMRLEYVTGRFKELENLGAEGAKVIQSTVRALPNMTLSDLKNLMVSVSRYLCINAGDSEVLTNVRAQLGDIVDAAELNVQSLTDLMSQPQDSTLDERIDVLNSLAEQLSVVDQRLLDLHADYTEQLQREPLENLRQRIDEFHQQALRELVQSLRKRKALEPKPSPSKPPEQPQRKIIKTRFKGTVVGEPRENDATLVDVKAPLTGKVIATFHEKNPGVWVEHKATTAPPAGSRPADLGVSLNAGQQLLDEERAFTQRMLARSRNPERIPVEIEEMFHQQAARLEEAVTTVEAALTQLNLTESDRPSAATLNRNLNESAKRLYELGTQTRIDMIKQQPPTAARLQWLHDQGLVKIAKVTNRQRLKGPSNYLDEYEIRDSQNNTVLWYAHFHYSSSKAALEDFIDGAGHLKTRQQRKLGGKVQRIGTSDKDLIDIHRSEISPRLAKSLFFEG</sequence>
<protein>
    <recommendedName>
        <fullName evidence="2">Dermonecrotic toxin N-terminal domain-containing protein</fullName>
    </recommendedName>
</protein>
<feature type="region of interest" description="Disordered" evidence="1">
    <location>
        <begin position="1251"/>
        <end position="1271"/>
    </location>
</feature>
<evidence type="ECO:0000259" key="2">
    <source>
        <dbReference type="Pfam" id="PF20178"/>
    </source>
</evidence>
<dbReference type="OrthoDB" id="7003488at2"/>
<organism evidence="4 5">
    <name type="scientific">Pseudomonas haemolytica</name>
    <dbReference type="NCBI Taxonomy" id="2600065"/>
    <lineage>
        <taxon>Bacteria</taxon>
        <taxon>Pseudomonadati</taxon>
        <taxon>Pseudomonadota</taxon>
        <taxon>Gammaproteobacteria</taxon>
        <taxon>Pseudomonadales</taxon>
        <taxon>Pseudomonadaceae</taxon>
        <taxon>Pseudomonas</taxon>
    </lineage>
</organism>